<dbReference type="Proteomes" id="UP000002051">
    <property type="component" value="Chromosome 5"/>
</dbReference>
<reference evidence="1 4" key="2">
    <citation type="journal article" date="2014" name="BMC Genomics">
        <title>An improved genome release (version Mt4.0) for the model legume Medicago truncatula.</title>
        <authorList>
            <person name="Tang H."/>
            <person name="Krishnakumar V."/>
            <person name="Bidwell S."/>
            <person name="Rosen B."/>
            <person name="Chan A."/>
            <person name="Zhou S."/>
            <person name="Gentzbittel L."/>
            <person name="Childs K.L."/>
            <person name="Yandell M."/>
            <person name="Gundlach H."/>
            <person name="Mayer K.F."/>
            <person name="Schwartz D.C."/>
            <person name="Town C.D."/>
        </authorList>
    </citation>
    <scope>GENOME REANNOTATION</scope>
    <source>
        <strain evidence="3 4">cv. Jemalong A17</strain>
    </source>
</reference>
<dbReference type="EMBL" id="PSQE01000005">
    <property type="protein sequence ID" value="RHN54868.1"/>
    <property type="molecule type" value="Genomic_DNA"/>
</dbReference>
<dbReference type="Gramene" id="rna29964">
    <property type="protein sequence ID" value="RHN54868.1"/>
    <property type="gene ID" value="gene29964"/>
</dbReference>
<proteinExistence type="predicted"/>
<evidence type="ECO:0000313" key="1">
    <source>
        <dbReference type="EMBL" id="AES95898.1"/>
    </source>
</evidence>
<sequence length="111" mass="12884">MYDEEKSAVLPFMMKPDINVKTPYKSCCIVSYYLSNLLMGSYLSIYLSVDHKRALRPPNYEGKKFHKKMIILTNIAVASRRDRPIASGCSRSTFLVVRNCTFHFQITIHHH</sequence>
<evidence type="ECO:0000313" key="3">
    <source>
        <dbReference type="EnsemblPlants" id="AES95898"/>
    </source>
</evidence>
<reference evidence="1 4" key="1">
    <citation type="journal article" date="2011" name="Nature">
        <title>The Medicago genome provides insight into the evolution of rhizobial symbioses.</title>
        <authorList>
            <person name="Young N.D."/>
            <person name="Debelle F."/>
            <person name="Oldroyd G.E."/>
            <person name="Geurts R."/>
            <person name="Cannon S.B."/>
            <person name="Udvardi M.K."/>
            <person name="Benedito V.A."/>
            <person name="Mayer K.F."/>
            <person name="Gouzy J."/>
            <person name="Schoof H."/>
            <person name="Van de Peer Y."/>
            <person name="Proost S."/>
            <person name="Cook D.R."/>
            <person name="Meyers B.C."/>
            <person name="Spannagl M."/>
            <person name="Cheung F."/>
            <person name="De Mita S."/>
            <person name="Krishnakumar V."/>
            <person name="Gundlach H."/>
            <person name="Zhou S."/>
            <person name="Mudge J."/>
            <person name="Bharti A.K."/>
            <person name="Murray J.D."/>
            <person name="Naoumkina M.A."/>
            <person name="Rosen B."/>
            <person name="Silverstein K.A."/>
            <person name="Tang H."/>
            <person name="Rombauts S."/>
            <person name="Zhao P.X."/>
            <person name="Zhou P."/>
            <person name="Barbe V."/>
            <person name="Bardou P."/>
            <person name="Bechner M."/>
            <person name="Bellec A."/>
            <person name="Berger A."/>
            <person name="Berges H."/>
            <person name="Bidwell S."/>
            <person name="Bisseling T."/>
            <person name="Choisne N."/>
            <person name="Couloux A."/>
            <person name="Denny R."/>
            <person name="Deshpande S."/>
            <person name="Dai X."/>
            <person name="Doyle J.J."/>
            <person name="Dudez A.M."/>
            <person name="Farmer A.D."/>
            <person name="Fouteau S."/>
            <person name="Franken C."/>
            <person name="Gibelin C."/>
            <person name="Gish J."/>
            <person name="Goldstein S."/>
            <person name="Gonzalez A.J."/>
            <person name="Green P.J."/>
            <person name="Hallab A."/>
            <person name="Hartog M."/>
            <person name="Hua A."/>
            <person name="Humphray S.J."/>
            <person name="Jeong D.H."/>
            <person name="Jing Y."/>
            <person name="Jocker A."/>
            <person name="Kenton S.M."/>
            <person name="Kim D.J."/>
            <person name="Klee K."/>
            <person name="Lai H."/>
            <person name="Lang C."/>
            <person name="Lin S."/>
            <person name="Macmil S.L."/>
            <person name="Magdelenat G."/>
            <person name="Matthews L."/>
            <person name="McCorrison J."/>
            <person name="Monaghan E.L."/>
            <person name="Mun J.H."/>
            <person name="Najar F.Z."/>
            <person name="Nicholson C."/>
            <person name="Noirot C."/>
            <person name="O'Bleness M."/>
            <person name="Paule C.R."/>
            <person name="Poulain J."/>
            <person name="Prion F."/>
            <person name="Qin B."/>
            <person name="Qu C."/>
            <person name="Retzel E.F."/>
            <person name="Riddle C."/>
            <person name="Sallet E."/>
            <person name="Samain S."/>
            <person name="Samson N."/>
            <person name="Sanders I."/>
            <person name="Saurat O."/>
            <person name="Scarpelli C."/>
            <person name="Schiex T."/>
            <person name="Segurens B."/>
            <person name="Severin A.J."/>
            <person name="Sherrier D.J."/>
            <person name="Shi R."/>
            <person name="Sims S."/>
            <person name="Singer S.R."/>
            <person name="Sinharoy S."/>
            <person name="Sterck L."/>
            <person name="Viollet A."/>
            <person name="Wang B.B."/>
            <person name="Wang K."/>
            <person name="Wang M."/>
            <person name="Wang X."/>
            <person name="Warfsmann J."/>
            <person name="Weissenbach J."/>
            <person name="White D.D."/>
            <person name="White J.D."/>
            <person name="Wiley G.B."/>
            <person name="Wincker P."/>
            <person name="Xing Y."/>
            <person name="Yang L."/>
            <person name="Yao Z."/>
            <person name="Ying F."/>
            <person name="Zhai J."/>
            <person name="Zhou L."/>
            <person name="Zuber A."/>
            <person name="Denarie J."/>
            <person name="Dixon R.A."/>
            <person name="May G.D."/>
            <person name="Schwartz D.C."/>
            <person name="Rogers J."/>
            <person name="Quetier F."/>
            <person name="Town C.D."/>
            <person name="Roe B.A."/>
        </authorList>
    </citation>
    <scope>NUCLEOTIDE SEQUENCE [LARGE SCALE GENOMIC DNA]</scope>
    <source>
        <strain evidence="1">A17</strain>
        <strain evidence="3 4">cv. Jemalong A17</strain>
    </source>
</reference>
<name>G7KF63_MEDTR</name>
<dbReference type="AlphaFoldDB" id="G7KF63"/>
<evidence type="ECO:0000313" key="2">
    <source>
        <dbReference type="EMBL" id="RHN54868.1"/>
    </source>
</evidence>
<dbReference type="EMBL" id="CM001221">
    <property type="protein sequence ID" value="AES95898.1"/>
    <property type="molecule type" value="Genomic_DNA"/>
</dbReference>
<reference evidence="3" key="3">
    <citation type="submission" date="2015-04" db="UniProtKB">
        <authorList>
            <consortium name="EnsemblPlants"/>
        </authorList>
    </citation>
    <scope>IDENTIFICATION</scope>
    <source>
        <strain evidence="3">cv. Jemalong A17</strain>
    </source>
</reference>
<gene>
    <name evidence="1" type="ordered locus">MTR_5g030800</name>
    <name evidence="2" type="ORF">MtrunA17_Chr5g0411551</name>
</gene>
<protein>
    <submittedName>
        <fullName evidence="1 3">Uncharacterized protein</fullName>
    </submittedName>
</protein>
<keyword evidence="4" id="KW-1185">Reference proteome</keyword>
<dbReference type="HOGENOM" id="CLU_2162168_0_0_1"/>
<dbReference type="PaxDb" id="3880-AES95898"/>
<accession>G7KF63</accession>
<dbReference type="EnsemblPlants" id="AES95898">
    <property type="protein sequence ID" value="AES95898"/>
    <property type="gene ID" value="MTR_5g030800"/>
</dbReference>
<reference evidence="2" key="4">
    <citation type="journal article" date="2018" name="Nat. Plants">
        <title>Whole-genome landscape of Medicago truncatula symbiotic genes.</title>
        <authorList>
            <person name="Pecrix Y."/>
            <person name="Gamas P."/>
            <person name="Carrere S."/>
        </authorList>
    </citation>
    <scope>NUCLEOTIDE SEQUENCE</scope>
    <source>
        <tissue evidence="2">Leaves</tissue>
    </source>
</reference>
<organism evidence="1 4">
    <name type="scientific">Medicago truncatula</name>
    <name type="common">Barrel medic</name>
    <name type="synonym">Medicago tribuloides</name>
    <dbReference type="NCBI Taxonomy" id="3880"/>
    <lineage>
        <taxon>Eukaryota</taxon>
        <taxon>Viridiplantae</taxon>
        <taxon>Streptophyta</taxon>
        <taxon>Embryophyta</taxon>
        <taxon>Tracheophyta</taxon>
        <taxon>Spermatophyta</taxon>
        <taxon>Magnoliopsida</taxon>
        <taxon>eudicotyledons</taxon>
        <taxon>Gunneridae</taxon>
        <taxon>Pentapetalae</taxon>
        <taxon>rosids</taxon>
        <taxon>fabids</taxon>
        <taxon>Fabales</taxon>
        <taxon>Fabaceae</taxon>
        <taxon>Papilionoideae</taxon>
        <taxon>50 kb inversion clade</taxon>
        <taxon>NPAAA clade</taxon>
        <taxon>Hologalegina</taxon>
        <taxon>IRL clade</taxon>
        <taxon>Trifolieae</taxon>
        <taxon>Medicago</taxon>
    </lineage>
</organism>
<evidence type="ECO:0000313" key="4">
    <source>
        <dbReference type="Proteomes" id="UP000002051"/>
    </source>
</evidence>
<dbReference type="Proteomes" id="UP000265566">
    <property type="component" value="Chromosome 5"/>
</dbReference>